<dbReference type="AlphaFoldDB" id="A0A1B7T989"/>
<evidence type="ECO:0000313" key="3">
    <source>
        <dbReference type="Proteomes" id="UP000092321"/>
    </source>
</evidence>
<sequence>MISLKKRLSPSSFFKPQDDRELKIKQQEQKIKHLELENLKQFSHIQELKLQTSYCIKEIELLKETKKPIVKNIEKKKSSTQIFKTLALVAITIILIVYFYPEMKLQQKSFYKIPVSNSLDFFPENEQLWYSITKKTQNSDTQNNCLWEKIKLQIELIKLVYKNSKYI</sequence>
<keyword evidence="3" id="KW-1185">Reference proteome</keyword>
<gene>
    <name evidence="2" type="ORF">HANVADRAFT_54018</name>
</gene>
<evidence type="ECO:0000256" key="1">
    <source>
        <dbReference type="SAM" id="Phobius"/>
    </source>
</evidence>
<keyword evidence="1" id="KW-0472">Membrane</keyword>
<evidence type="ECO:0000313" key="2">
    <source>
        <dbReference type="EMBL" id="OBA25280.1"/>
    </source>
</evidence>
<dbReference type="Proteomes" id="UP000092321">
    <property type="component" value="Unassembled WGS sequence"/>
</dbReference>
<feature type="transmembrane region" description="Helical" evidence="1">
    <location>
        <begin position="82"/>
        <end position="100"/>
    </location>
</feature>
<accession>A0A1B7T989</accession>
<keyword evidence="1" id="KW-1133">Transmembrane helix</keyword>
<protein>
    <recommendedName>
        <fullName evidence="4">Transmembrane protein</fullName>
    </recommendedName>
</protein>
<keyword evidence="1" id="KW-0812">Transmembrane</keyword>
<dbReference type="EMBL" id="LXPE01000162">
    <property type="protein sequence ID" value="OBA25280.1"/>
    <property type="molecule type" value="Genomic_DNA"/>
</dbReference>
<organism evidence="2 3">
    <name type="scientific">Hanseniaspora valbyensis NRRL Y-1626</name>
    <dbReference type="NCBI Taxonomy" id="766949"/>
    <lineage>
        <taxon>Eukaryota</taxon>
        <taxon>Fungi</taxon>
        <taxon>Dikarya</taxon>
        <taxon>Ascomycota</taxon>
        <taxon>Saccharomycotina</taxon>
        <taxon>Saccharomycetes</taxon>
        <taxon>Saccharomycodales</taxon>
        <taxon>Saccharomycodaceae</taxon>
        <taxon>Hanseniaspora</taxon>
    </lineage>
</organism>
<comment type="caution">
    <text evidence="2">The sequence shown here is derived from an EMBL/GenBank/DDBJ whole genome shotgun (WGS) entry which is preliminary data.</text>
</comment>
<proteinExistence type="predicted"/>
<name>A0A1B7T989_9ASCO</name>
<reference evidence="3" key="1">
    <citation type="journal article" date="2016" name="Proc. Natl. Acad. Sci. U.S.A.">
        <title>Comparative genomics of biotechnologically important yeasts.</title>
        <authorList>
            <person name="Riley R."/>
            <person name="Haridas S."/>
            <person name="Wolfe K.H."/>
            <person name="Lopes M.R."/>
            <person name="Hittinger C.T."/>
            <person name="Goeker M."/>
            <person name="Salamov A.A."/>
            <person name="Wisecaver J.H."/>
            <person name="Long T.M."/>
            <person name="Calvey C.H."/>
            <person name="Aerts A.L."/>
            <person name="Barry K.W."/>
            <person name="Choi C."/>
            <person name="Clum A."/>
            <person name="Coughlan A.Y."/>
            <person name="Deshpande S."/>
            <person name="Douglass A.P."/>
            <person name="Hanson S.J."/>
            <person name="Klenk H.-P."/>
            <person name="LaButti K.M."/>
            <person name="Lapidus A."/>
            <person name="Lindquist E.A."/>
            <person name="Lipzen A.M."/>
            <person name="Meier-Kolthoff J.P."/>
            <person name="Ohm R.A."/>
            <person name="Otillar R.P."/>
            <person name="Pangilinan J.L."/>
            <person name="Peng Y."/>
            <person name="Rokas A."/>
            <person name="Rosa C.A."/>
            <person name="Scheuner C."/>
            <person name="Sibirny A.A."/>
            <person name="Slot J.C."/>
            <person name="Stielow J.B."/>
            <person name="Sun H."/>
            <person name="Kurtzman C.P."/>
            <person name="Blackwell M."/>
            <person name="Grigoriev I.V."/>
            <person name="Jeffries T.W."/>
        </authorList>
    </citation>
    <scope>NUCLEOTIDE SEQUENCE [LARGE SCALE GENOMIC DNA]</scope>
    <source>
        <strain evidence="3">NRRL Y-1626</strain>
    </source>
</reference>
<evidence type="ECO:0008006" key="4">
    <source>
        <dbReference type="Google" id="ProtNLM"/>
    </source>
</evidence>